<evidence type="ECO:0000259" key="9">
    <source>
        <dbReference type="Pfam" id="PF17136"/>
    </source>
</evidence>
<gene>
    <name evidence="8" type="primary">rplX</name>
    <name evidence="10" type="ORF">CKF54_01240</name>
</gene>
<feature type="domain" description="Large ribosomal subunit protein uL24 C-terminal" evidence="9">
    <location>
        <begin position="42"/>
        <end position="106"/>
    </location>
</feature>
<comment type="subunit">
    <text evidence="8">Part of the 50S ribosomal subunit.</text>
</comment>
<evidence type="ECO:0000256" key="6">
    <source>
        <dbReference type="ARBA" id="ARBA00035206"/>
    </source>
</evidence>
<comment type="function">
    <text evidence="8">One of two assembly initiator proteins, it binds directly to the 5'-end of the 23S rRNA, where it nucleates assembly of the 50S subunit.</text>
</comment>
<evidence type="ECO:0000313" key="11">
    <source>
        <dbReference type="Proteomes" id="UP000265691"/>
    </source>
</evidence>
<dbReference type="Proteomes" id="UP000265691">
    <property type="component" value="Unassembled WGS sequence"/>
</dbReference>
<dbReference type="NCBIfam" id="TIGR01079">
    <property type="entry name" value="rplX_bact"/>
    <property type="match status" value="1"/>
</dbReference>
<dbReference type="GO" id="GO:0019843">
    <property type="term" value="F:rRNA binding"/>
    <property type="evidence" value="ECO:0007669"/>
    <property type="project" value="UniProtKB-UniRule"/>
</dbReference>
<organism evidence="10 11">
    <name type="scientific">Psittacicella hinzii</name>
    <dbReference type="NCBI Taxonomy" id="2028575"/>
    <lineage>
        <taxon>Bacteria</taxon>
        <taxon>Pseudomonadati</taxon>
        <taxon>Pseudomonadota</taxon>
        <taxon>Gammaproteobacteria</taxon>
        <taxon>Pasteurellales</taxon>
        <taxon>Psittacicellaceae</taxon>
        <taxon>Psittacicella</taxon>
    </lineage>
</organism>
<keyword evidence="5 8" id="KW-0687">Ribonucleoprotein</keyword>
<dbReference type="Gene3D" id="2.30.30.30">
    <property type="match status" value="1"/>
</dbReference>
<evidence type="ECO:0000256" key="5">
    <source>
        <dbReference type="ARBA" id="ARBA00023274"/>
    </source>
</evidence>
<dbReference type="InterPro" id="IPR014722">
    <property type="entry name" value="Rib_uL2_dom2"/>
</dbReference>
<dbReference type="RefSeq" id="WP_119524474.1">
    <property type="nucleotide sequence ID" value="NZ_NRHC01000016.1"/>
</dbReference>
<protein>
    <recommendedName>
        <fullName evidence="6 8">Large ribosomal subunit protein uL24</fullName>
    </recommendedName>
</protein>
<dbReference type="InterPro" id="IPR057264">
    <property type="entry name" value="Ribosomal_uL24_C"/>
</dbReference>
<evidence type="ECO:0000256" key="2">
    <source>
        <dbReference type="ARBA" id="ARBA00022730"/>
    </source>
</evidence>
<dbReference type="HAMAP" id="MF_01326_B">
    <property type="entry name" value="Ribosomal_uL24_B"/>
    <property type="match status" value="1"/>
</dbReference>
<dbReference type="PANTHER" id="PTHR12903">
    <property type="entry name" value="MITOCHONDRIAL RIBOSOMAL PROTEIN L24"/>
    <property type="match status" value="1"/>
</dbReference>
<keyword evidence="11" id="KW-1185">Reference proteome</keyword>
<evidence type="ECO:0000313" key="10">
    <source>
        <dbReference type="EMBL" id="RIY34089.1"/>
    </source>
</evidence>
<dbReference type="Pfam" id="PF17136">
    <property type="entry name" value="ribosomal_L24"/>
    <property type="match status" value="1"/>
</dbReference>
<comment type="function">
    <text evidence="7 8">One of the proteins that surrounds the polypeptide exit tunnel on the outside of the subunit.</text>
</comment>
<dbReference type="SUPFAM" id="SSF50104">
    <property type="entry name" value="Translation proteins SH3-like domain"/>
    <property type="match status" value="1"/>
</dbReference>
<keyword evidence="2 8" id="KW-0699">rRNA-binding</keyword>
<dbReference type="InterPro" id="IPR003256">
    <property type="entry name" value="Ribosomal_uL24"/>
</dbReference>
<dbReference type="GO" id="GO:0003735">
    <property type="term" value="F:structural constituent of ribosome"/>
    <property type="evidence" value="ECO:0007669"/>
    <property type="project" value="InterPro"/>
</dbReference>
<dbReference type="GO" id="GO:0005840">
    <property type="term" value="C:ribosome"/>
    <property type="evidence" value="ECO:0007669"/>
    <property type="project" value="UniProtKB-KW"/>
</dbReference>
<evidence type="ECO:0000256" key="7">
    <source>
        <dbReference type="ARBA" id="ARBA00058688"/>
    </source>
</evidence>
<dbReference type="InterPro" id="IPR041988">
    <property type="entry name" value="Ribosomal_uL24_KOW"/>
</dbReference>
<reference evidence="10 11" key="1">
    <citation type="submission" date="2017-08" db="EMBL/GenBank/DDBJ databases">
        <title>Reclassification of Bisgaard taxon 37 and 44.</title>
        <authorList>
            <person name="Christensen H."/>
        </authorList>
    </citation>
    <scope>NUCLEOTIDE SEQUENCE [LARGE SCALE GENOMIC DNA]</scope>
    <source>
        <strain evidence="10 11">B96_3</strain>
    </source>
</reference>
<dbReference type="FunFam" id="2.30.30.30:FF:000004">
    <property type="entry name" value="50S ribosomal protein L24"/>
    <property type="match status" value="1"/>
</dbReference>
<evidence type="ECO:0000256" key="1">
    <source>
        <dbReference type="ARBA" id="ARBA00010618"/>
    </source>
</evidence>
<accession>A0A3A1YA27</accession>
<dbReference type="OrthoDB" id="9807419at2"/>
<dbReference type="EMBL" id="NRHC01000016">
    <property type="protein sequence ID" value="RIY34089.1"/>
    <property type="molecule type" value="Genomic_DNA"/>
</dbReference>
<sequence length="107" mass="11769">MANKIRSNDEVVLLVGSEKAGKGQRGRVTKVLPNGKLIVTGLNLVTKHERPNPQLNIEGGITRKEAPIDASNVAIWNPATQKADRVGFRFEDGKKVRYFKSTGETIK</sequence>
<dbReference type="CDD" id="cd06089">
    <property type="entry name" value="KOW_RPL26"/>
    <property type="match status" value="1"/>
</dbReference>
<evidence type="ECO:0000256" key="4">
    <source>
        <dbReference type="ARBA" id="ARBA00022980"/>
    </source>
</evidence>
<keyword evidence="3 8" id="KW-0694">RNA-binding</keyword>
<dbReference type="AlphaFoldDB" id="A0A3A1YA27"/>
<proteinExistence type="inferred from homology"/>
<comment type="similarity">
    <text evidence="1 8">Belongs to the universal ribosomal protein uL24 family.</text>
</comment>
<evidence type="ECO:0000256" key="3">
    <source>
        <dbReference type="ARBA" id="ARBA00022884"/>
    </source>
</evidence>
<dbReference type="GO" id="GO:0006412">
    <property type="term" value="P:translation"/>
    <property type="evidence" value="ECO:0007669"/>
    <property type="project" value="UniProtKB-UniRule"/>
</dbReference>
<dbReference type="InterPro" id="IPR008991">
    <property type="entry name" value="Translation_prot_SH3-like_sf"/>
</dbReference>
<dbReference type="GO" id="GO:1990904">
    <property type="term" value="C:ribonucleoprotein complex"/>
    <property type="evidence" value="ECO:0007669"/>
    <property type="project" value="UniProtKB-KW"/>
</dbReference>
<name>A0A3A1YA27_9GAMM</name>
<comment type="caution">
    <text evidence="10">The sequence shown here is derived from an EMBL/GenBank/DDBJ whole genome shotgun (WGS) entry which is preliminary data.</text>
</comment>
<keyword evidence="4 8" id="KW-0689">Ribosomal protein</keyword>
<evidence type="ECO:0000256" key="8">
    <source>
        <dbReference type="HAMAP-Rule" id="MF_01326"/>
    </source>
</evidence>